<dbReference type="GO" id="GO:0016747">
    <property type="term" value="F:acyltransferase activity, transferring groups other than amino-acyl groups"/>
    <property type="evidence" value="ECO:0007669"/>
    <property type="project" value="InterPro"/>
</dbReference>
<dbReference type="STRING" id="1122133.SAMN02745157_1855"/>
<dbReference type="EMBL" id="FQUP01000001">
    <property type="protein sequence ID" value="SHF18893.1"/>
    <property type="molecule type" value="Genomic_DNA"/>
</dbReference>
<evidence type="ECO:0000313" key="2">
    <source>
        <dbReference type="EMBL" id="SHF18893.1"/>
    </source>
</evidence>
<accession>A0A1M4ZLH3</accession>
<dbReference type="PROSITE" id="PS51186">
    <property type="entry name" value="GNAT"/>
    <property type="match status" value="1"/>
</dbReference>
<protein>
    <recommendedName>
        <fullName evidence="1">N-acetyltransferase domain-containing protein</fullName>
    </recommendedName>
</protein>
<keyword evidence="3" id="KW-1185">Reference proteome</keyword>
<dbReference type="RefSeq" id="WP_073052352.1">
    <property type="nucleotide sequence ID" value="NZ_FQUP01000001.1"/>
</dbReference>
<evidence type="ECO:0000259" key="1">
    <source>
        <dbReference type="PROSITE" id="PS51186"/>
    </source>
</evidence>
<dbReference type="AlphaFoldDB" id="A0A1M4ZLH3"/>
<dbReference type="SUPFAM" id="SSF55729">
    <property type="entry name" value="Acyl-CoA N-acyltransferases (Nat)"/>
    <property type="match status" value="1"/>
</dbReference>
<dbReference type="CDD" id="cd04301">
    <property type="entry name" value="NAT_SF"/>
    <property type="match status" value="1"/>
</dbReference>
<sequence length="175" mass="18370">MPDMLVKLYDLKRDAALDARMAQEGVVIRRILPPELRALADWIGPRFGQGWVSEATVATCRQPPSCLIAVKDEAIAGFACYDATARGLFGPTGVDDALRGRGIGHALLLATLLDMHAVGYPYGVIGGAGPTGFYARSVGAIAIPSSEPGIYKGMLPLAHPDDISSSHASSEPPAD</sequence>
<evidence type="ECO:0000313" key="3">
    <source>
        <dbReference type="Proteomes" id="UP000184485"/>
    </source>
</evidence>
<feature type="domain" description="N-acetyltransferase" evidence="1">
    <location>
        <begin position="26"/>
        <end position="162"/>
    </location>
</feature>
<dbReference type="InterPro" id="IPR000182">
    <property type="entry name" value="GNAT_dom"/>
</dbReference>
<proteinExistence type="predicted"/>
<gene>
    <name evidence="2" type="ORF">SAMN02745157_1855</name>
</gene>
<organism evidence="2 3">
    <name type="scientific">Kaistia soli DSM 19436</name>
    <dbReference type="NCBI Taxonomy" id="1122133"/>
    <lineage>
        <taxon>Bacteria</taxon>
        <taxon>Pseudomonadati</taxon>
        <taxon>Pseudomonadota</taxon>
        <taxon>Alphaproteobacteria</taxon>
        <taxon>Hyphomicrobiales</taxon>
        <taxon>Kaistiaceae</taxon>
        <taxon>Kaistia</taxon>
    </lineage>
</organism>
<dbReference type="Pfam" id="PF00583">
    <property type="entry name" value="Acetyltransf_1"/>
    <property type="match status" value="1"/>
</dbReference>
<dbReference type="Gene3D" id="3.40.630.30">
    <property type="match status" value="1"/>
</dbReference>
<reference evidence="2 3" key="1">
    <citation type="submission" date="2016-11" db="EMBL/GenBank/DDBJ databases">
        <authorList>
            <person name="Jaros S."/>
            <person name="Januszkiewicz K."/>
            <person name="Wedrychowicz H."/>
        </authorList>
    </citation>
    <scope>NUCLEOTIDE SEQUENCE [LARGE SCALE GENOMIC DNA]</scope>
    <source>
        <strain evidence="2 3">DSM 19436</strain>
    </source>
</reference>
<dbReference type="Proteomes" id="UP000184485">
    <property type="component" value="Unassembled WGS sequence"/>
</dbReference>
<name>A0A1M4ZLH3_9HYPH</name>
<dbReference type="InterPro" id="IPR016181">
    <property type="entry name" value="Acyl_CoA_acyltransferase"/>
</dbReference>
<dbReference type="OrthoDB" id="4016818at2"/>